<dbReference type="EMBL" id="KB102789">
    <property type="protein sequence ID" value="ELK34951.1"/>
    <property type="molecule type" value="Genomic_DNA"/>
</dbReference>
<evidence type="ECO:0000259" key="1">
    <source>
        <dbReference type="PROSITE" id="PS50805"/>
    </source>
</evidence>
<dbReference type="SUPFAM" id="SSF109640">
    <property type="entry name" value="KRAB domain (Kruppel-associated box)"/>
    <property type="match status" value="1"/>
</dbReference>
<dbReference type="PROSITE" id="PS50805">
    <property type="entry name" value="KRAB"/>
    <property type="match status" value="1"/>
</dbReference>
<dbReference type="PANTHER" id="PTHR23232">
    <property type="entry name" value="KRAB DOMAIN C2H2 ZINC FINGER"/>
    <property type="match status" value="1"/>
</dbReference>
<gene>
    <name evidence="2" type="ORF">MDA_GLEAN10001140</name>
</gene>
<dbReference type="InterPro" id="IPR001909">
    <property type="entry name" value="KRAB"/>
</dbReference>
<dbReference type="Proteomes" id="UP000010556">
    <property type="component" value="Unassembled WGS sequence"/>
</dbReference>
<protein>
    <submittedName>
        <fullName evidence="2">Zinc finger protein 549</fullName>
    </submittedName>
</protein>
<dbReference type="AlphaFoldDB" id="L5M9A8"/>
<name>L5M9A8_MYODS</name>
<dbReference type="GO" id="GO:0006355">
    <property type="term" value="P:regulation of DNA-templated transcription"/>
    <property type="evidence" value="ECO:0007669"/>
    <property type="project" value="InterPro"/>
</dbReference>
<organism evidence="2 3">
    <name type="scientific">Myotis davidii</name>
    <name type="common">David's myotis</name>
    <dbReference type="NCBI Taxonomy" id="225400"/>
    <lineage>
        <taxon>Eukaryota</taxon>
        <taxon>Metazoa</taxon>
        <taxon>Chordata</taxon>
        <taxon>Craniata</taxon>
        <taxon>Vertebrata</taxon>
        <taxon>Euteleostomi</taxon>
        <taxon>Mammalia</taxon>
        <taxon>Eutheria</taxon>
        <taxon>Laurasiatheria</taxon>
        <taxon>Chiroptera</taxon>
        <taxon>Yangochiroptera</taxon>
        <taxon>Vespertilionidae</taxon>
        <taxon>Myotis</taxon>
    </lineage>
</organism>
<dbReference type="InterPro" id="IPR036051">
    <property type="entry name" value="KRAB_dom_sf"/>
</dbReference>
<reference evidence="3" key="1">
    <citation type="journal article" date="2013" name="Science">
        <title>Comparative analysis of bat genomes provides insight into the evolution of flight and immunity.</title>
        <authorList>
            <person name="Zhang G."/>
            <person name="Cowled C."/>
            <person name="Shi Z."/>
            <person name="Huang Z."/>
            <person name="Bishop-Lilly K.A."/>
            <person name="Fang X."/>
            <person name="Wynne J.W."/>
            <person name="Xiong Z."/>
            <person name="Baker M.L."/>
            <person name="Zhao W."/>
            <person name="Tachedjian M."/>
            <person name="Zhu Y."/>
            <person name="Zhou P."/>
            <person name="Jiang X."/>
            <person name="Ng J."/>
            <person name="Yang L."/>
            <person name="Wu L."/>
            <person name="Xiao J."/>
            <person name="Feng Y."/>
            <person name="Chen Y."/>
            <person name="Sun X."/>
            <person name="Zhang Y."/>
            <person name="Marsh G.A."/>
            <person name="Crameri G."/>
            <person name="Broder C.C."/>
            <person name="Frey K.G."/>
            <person name="Wang L.F."/>
            <person name="Wang J."/>
        </authorList>
    </citation>
    <scope>NUCLEOTIDE SEQUENCE [LARGE SCALE GENOMIC DNA]</scope>
</reference>
<sequence length="121" mass="13868">MAPGPGLSFDLERLGGGRHRVHLPPTRQGRVTFEDLAVYFSSEEWELLDEAQRRLYHDVMLENLALMASLAVTAPPDNNLRLSYDVCVRILEWYLSPSCTRTEFDWEKAMTNLMSAAHKPF</sequence>
<evidence type="ECO:0000313" key="3">
    <source>
        <dbReference type="Proteomes" id="UP000010556"/>
    </source>
</evidence>
<dbReference type="Gene3D" id="6.10.140.140">
    <property type="match status" value="1"/>
</dbReference>
<dbReference type="SMART" id="SM00349">
    <property type="entry name" value="KRAB"/>
    <property type="match status" value="1"/>
</dbReference>
<dbReference type="Pfam" id="PF01352">
    <property type="entry name" value="KRAB"/>
    <property type="match status" value="1"/>
</dbReference>
<keyword evidence="3" id="KW-1185">Reference proteome</keyword>
<feature type="domain" description="KRAB" evidence="1">
    <location>
        <begin position="31"/>
        <end position="118"/>
    </location>
</feature>
<proteinExistence type="predicted"/>
<dbReference type="CDD" id="cd07765">
    <property type="entry name" value="KRAB_A-box"/>
    <property type="match status" value="1"/>
</dbReference>
<dbReference type="InterPro" id="IPR050169">
    <property type="entry name" value="Krueppel_C2H2_ZnF"/>
</dbReference>
<dbReference type="PANTHER" id="PTHR23232:SF133">
    <property type="entry name" value="RIKEN CDNA 1700020N01 GENE"/>
    <property type="match status" value="1"/>
</dbReference>
<evidence type="ECO:0000313" key="2">
    <source>
        <dbReference type="EMBL" id="ELK34951.1"/>
    </source>
</evidence>
<accession>L5M9A8</accession>